<proteinExistence type="predicted"/>
<protein>
    <submittedName>
        <fullName evidence="1">Uncharacterized protein</fullName>
    </submittedName>
</protein>
<reference evidence="1" key="1">
    <citation type="submission" date="2018-05" db="EMBL/GenBank/DDBJ databases">
        <authorList>
            <person name="Lanie J.A."/>
            <person name="Ng W.-L."/>
            <person name="Kazmierczak K.M."/>
            <person name="Andrzejewski T.M."/>
            <person name="Davidsen T.M."/>
            <person name="Wayne K.J."/>
            <person name="Tettelin H."/>
            <person name="Glass J.I."/>
            <person name="Rusch D."/>
            <person name="Podicherti R."/>
            <person name="Tsui H.-C.T."/>
            <person name="Winkler M.E."/>
        </authorList>
    </citation>
    <scope>NUCLEOTIDE SEQUENCE</scope>
</reference>
<accession>A0A383CFT3</accession>
<sequence length="36" mass="4117">MVGEKNLLLCEQVSWLSKCAPSEEKMSDTGLLNWIY</sequence>
<dbReference type="AlphaFoldDB" id="A0A383CFT3"/>
<gene>
    <name evidence="1" type="ORF">METZ01_LOCUS483936</name>
</gene>
<evidence type="ECO:0000313" key="1">
    <source>
        <dbReference type="EMBL" id="SVE31082.1"/>
    </source>
</evidence>
<organism evidence="1">
    <name type="scientific">marine metagenome</name>
    <dbReference type="NCBI Taxonomy" id="408172"/>
    <lineage>
        <taxon>unclassified sequences</taxon>
        <taxon>metagenomes</taxon>
        <taxon>ecological metagenomes</taxon>
    </lineage>
</organism>
<feature type="non-terminal residue" evidence="1">
    <location>
        <position position="36"/>
    </location>
</feature>
<name>A0A383CFT3_9ZZZZ</name>
<dbReference type="EMBL" id="UINC01208513">
    <property type="protein sequence ID" value="SVE31082.1"/>
    <property type="molecule type" value="Genomic_DNA"/>
</dbReference>